<dbReference type="Proteomes" id="UP000233556">
    <property type="component" value="Unassembled WGS sequence"/>
</dbReference>
<keyword evidence="1" id="KW-0812">Transmembrane</keyword>
<dbReference type="OrthoDB" id="2274644at2759"/>
<sequence length="80" mass="9156">MTGWVDERRAVDGVYLDFSKAFDTVSHNILTEEDEPPAFTMGKRFCLSALILLDILIAAVLKRVVTLAKRKKETRYRMPP</sequence>
<reference evidence="3" key="2">
    <citation type="submission" date="2017-12" db="EMBL/GenBank/DDBJ databases">
        <title>Genome sequence of the Bar-tailed Godwit (Limosa lapponica baueri).</title>
        <authorList>
            <person name="Lima N.C.B."/>
            <person name="Parody-Merino A.M."/>
            <person name="Battley P.F."/>
            <person name="Fidler A.E."/>
            <person name="Prosdocimi F."/>
        </authorList>
    </citation>
    <scope>NUCLEOTIDE SEQUENCE [LARGE SCALE GENOMIC DNA]</scope>
</reference>
<reference evidence="3" key="1">
    <citation type="submission" date="2017-11" db="EMBL/GenBank/DDBJ databases">
        <authorList>
            <person name="Lima N.C."/>
            <person name="Parody-Merino A.M."/>
            <person name="Battley P.F."/>
            <person name="Fidler A.E."/>
            <person name="Prosdocimi F."/>
        </authorList>
    </citation>
    <scope>NUCLEOTIDE SEQUENCE [LARGE SCALE GENOMIC DNA]</scope>
</reference>
<protein>
    <recommendedName>
        <fullName evidence="4">Reverse transcriptase domain-containing protein</fullName>
    </recommendedName>
</protein>
<gene>
    <name evidence="2" type="ORF">llap_11153</name>
</gene>
<dbReference type="AlphaFoldDB" id="A0A2I0TXP8"/>
<keyword evidence="1" id="KW-1133">Transmembrane helix</keyword>
<dbReference type="EMBL" id="KZ506719">
    <property type="protein sequence ID" value="PKU38542.1"/>
    <property type="molecule type" value="Genomic_DNA"/>
</dbReference>
<evidence type="ECO:0000313" key="3">
    <source>
        <dbReference type="Proteomes" id="UP000233556"/>
    </source>
</evidence>
<evidence type="ECO:0000256" key="1">
    <source>
        <dbReference type="SAM" id="Phobius"/>
    </source>
</evidence>
<evidence type="ECO:0000313" key="2">
    <source>
        <dbReference type="EMBL" id="PKU38542.1"/>
    </source>
</evidence>
<evidence type="ECO:0008006" key="4">
    <source>
        <dbReference type="Google" id="ProtNLM"/>
    </source>
</evidence>
<name>A0A2I0TXP8_LIMLA</name>
<organism evidence="2 3">
    <name type="scientific">Limosa lapponica baueri</name>
    <dbReference type="NCBI Taxonomy" id="1758121"/>
    <lineage>
        <taxon>Eukaryota</taxon>
        <taxon>Metazoa</taxon>
        <taxon>Chordata</taxon>
        <taxon>Craniata</taxon>
        <taxon>Vertebrata</taxon>
        <taxon>Euteleostomi</taxon>
        <taxon>Archelosauria</taxon>
        <taxon>Archosauria</taxon>
        <taxon>Dinosauria</taxon>
        <taxon>Saurischia</taxon>
        <taxon>Theropoda</taxon>
        <taxon>Coelurosauria</taxon>
        <taxon>Aves</taxon>
        <taxon>Neognathae</taxon>
        <taxon>Neoaves</taxon>
        <taxon>Charadriiformes</taxon>
        <taxon>Scolopacidae</taxon>
        <taxon>Limosa</taxon>
    </lineage>
</organism>
<proteinExistence type="predicted"/>
<accession>A0A2I0TXP8</accession>
<keyword evidence="3" id="KW-1185">Reference proteome</keyword>
<feature type="transmembrane region" description="Helical" evidence="1">
    <location>
        <begin position="47"/>
        <end position="68"/>
    </location>
</feature>
<keyword evidence="1" id="KW-0472">Membrane</keyword>